<dbReference type="AlphaFoldDB" id="A0A0B6ZRD0"/>
<organism evidence="1">
    <name type="scientific">Arion vulgaris</name>
    <dbReference type="NCBI Taxonomy" id="1028688"/>
    <lineage>
        <taxon>Eukaryota</taxon>
        <taxon>Metazoa</taxon>
        <taxon>Spiralia</taxon>
        <taxon>Lophotrochozoa</taxon>
        <taxon>Mollusca</taxon>
        <taxon>Gastropoda</taxon>
        <taxon>Heterobranchia</taxon>
        <taxon>Euthyneura</taxon>
        <taxon>Panpulmonata</taxon>
        <taxon>Eupulmonata</taxon>
        <taxon>Stylommatophora</taxon>
        <taxon>Helicina</taxon>
        <taxon>Arionoidea</taxon>
        <taxon>Arionidae</taxon>
        <taxon>Arion</taxon>
    </lineage>
</organism>
<accession>A0A0B6ZRD0</accession>
<evidence type="ECO:0000313" key="1">
    <source>
        <dbReference type="EMBL" id="CEK70376.1"/>
    </source>
</evidence>
<protein>
    <submittedName>
        <fullName evidence="1">Uncharacterized protein</fullName>
    </submittedName>
</protein>
<sequence length="73" mass="8393">MKERQTKDNIAESREVGDAQSVLVIVFPKRMATDRVVVLPRPHKVCWTLTALSVYLQGKKRSYVAHCFLISYN</sequence>
<dbReference type="EMBL" id="HACG01023511">
    <property type="protein sequence ID" value="CEK70376.1"/>
    <property type="molecule type" value="Transcribed_RNA"/>
</dbReference>
<proteinExistence type="predicted"/>
<name>A0A0B6ZRD0_9EUPU</name>
<gene>
    <name evidence="1" type="primary">ORF73878</name>
</gene>
<reference evidence="1" key="1">
    <citation type="submission" date="2014-12" db="EMBL/GenBank/DDBJ databases">
        <title>Insight into the proteome of Arion vulgaris.</title>
        <authorList>
            <person name="Aradska J."/>
            <person name="Bulat T."/>
            <person name="Smidak R."/>
            <person name="Sarate P."/>
            <person name="Gangsoo J."/>
            <person name="Sialana F."/>
            <person name="Bilban M."/>
            <person name="Lubec G."/>
        </authorList>
    </citation>
    <scope>NUCLEOTIDE SEQUENCE</scope>
    <source>
        <tissue evidence="1">Skin</tissue>
    </source>
</reference>